<sequence length="530" mass="56540">MTWTPGDREEPSAQTGPALEAAVAAAGQRAAAGRKALEHLALLLADVGANGDHDLGRAALRALARSPKLVVRLDERTRQMLWYSSDQSTAPLARLVAGLSPPTVNPLAVALASTHGDGRVRERAVLSMLDEPDPDLVPFLVLRTGDWVRQVRDRARAGLALLLADDPATYLPAAMPMALLVDARPRGGFAANQVTAALLSAPPAVRRVVGASGSVAQRRLVVEMEVVQRRLRIDDLVALAESETDVRIRSLAAEAACREAVWTERLPILRRLAGNRRPDVRAIALIGLLRLGERAEVATRLDDSASLVRAIARAAARRVGTDARAHYRAAVTGPAPTPGAVLGFGESVSETDAPLLNRLLTHPVAAIRAAAVRGLRQLDAVETSQVMPLLTDPSPSVVREATTALRPVAATLPAELPWRLLAGARVELRRAGYRLLGREPVPVRLRAALLLAVDRDAGLSRRGRADVTGLVRDASRTTWRRTPLPALDVTSEQHADLLVLARRATPALGEEVSDLLTAWLAGPPVTVRAG</sequence>
<reference evidence="2" key="1">
    <citation type="journal article" date="2012" name="J. Bacteriol.">
        <title>Genome Sequence of Micromonospora lupini Lupac 08, Isolated from Root Nodules of Lupinus angustifolius.</title>
        <authorList>
            <person name="Alonso-Vega P."/>
            <person name="Normand P."/>
            <person name="Bacigalupe R."/>
            <person name="Pujic P."/>
            <person name="Lajus A."/>
            <person name="Vallenet D."/>
            <person name="Carro L."/>
            <person name="Coll P."/>
            <person name="Trujillo M.E."/>
        </authorList>
    </citation>
    <scope>NUCLEOTIDE SEQUENCE [LARGE SCALE GENOMIC DNA]</scope>
    <source>
        <strain evidence="2">Lupac 08</strain>
    </source>
</reference>
<dbReference type="Proteomes" id="UP000003448">
    <property type="component" value="Unassembled WGS sequence"/>
</dbReference>
<protein>
    <recommendedName>
        <fullName evidence="3">PBS lyase HEAT domain protein repeat-containing protein</fullName>
    </recommendedName>
</protein>
<proteinExistence type="predicted"/>
<organism evidence="1 2">
    <name type="scientific">Micromonospora lupini str. Lupac 08</name>
    <dbReference type="NCBI Taxonomy" id="1150864"/>
    <lineage>
        <taxon>Bacteria</taxon>
        <taxon>Bacillati</taxon>
        <taxon>Actinomycetota</taxon>
        <taxon>Actinomycetes</taxon>
        <taxon>Micromonosporales</taxon>
        <taxon>Micromonosporaceae</taxon>
        <taxon>Micromonospora</taxon>
    </lineage>
</organism>
<dbReference type="Gene3D" id="1.25.10.10">
    <property type="entry name" value="Leucine-rich Repeat Variant"/>
    <property type="match status" value="1"/>
</dbReference>
<evidence type="ECO:0000313" key="2">
    <source>
        <dbReference type="Proteomes" id="UP000003448"/>
    </source>
</evidence>
<evidence type="ECO:0000313" key="1">
    <source>
        <dbReference type="EMBL" id="CCH20803.1"/>
    </source>
</evidence>
<keyword evidence="2" id="KW-1185">Reference proteome</keyword>
<accession>I0LAF6</accession>
<name>I0LAF6_9ACTN</name>
<evidence type="ECO:0008006" key="3">
    <source>
        <dbReference type="Google" id="ProtNLM"/>
    </source>
</evidence>
<comment type="caution">
    <text evidence="1">The sequence shown here is derived from an EMBL/GenBank/DDBJ whole genome shotgun (WGS) entry which is preliminary data.</text>
</comment>
<dbReference type="InterPro" id="IPR011989">
    <property type="entry name" value="ARM-like"/>
</dbReference>
<dbReference type="RefSeq" id="WP_007464119.1">
    <property type="nucleotide sequence ID" value="NZ_HF570108.1"/>
</dbReference>
<dbReference type="EMBL" id="CAIE01000039">
    <property type="protein sequence ID" value="CCH20803.1"/>
    <property type="molecule type" value="Genomic_DNA"/>
</dbReference>
<gene>
    <name evidence="1" type="ORF">MILUP08_45696</name>
</gene>
<dbReference type="eggNOG" id="COG1413">
    <property type="taxonomic scope" value="Bacteria"/>
</dbReference>
<dbReference type="STRING" id="1150864.MILUP08_45696"/>
<dbReference type="SUPFAM" id="SSF48371">
    <property type="entry name" value="ARM repeat"/>
    <property type="match status" value="1"/>
</dbReference>
<dbReference type="AlphaFoldDB" id="I0LAF6"/>
<dbReference type="InterPro" id="IPR016024">
    <property type="entry name" value="ARM-type_fold"/>
</dbReference>